<organism evidence="4 5">
    <name type="scientific">Dorea phocaeensis</name>
    <dbReference type="NCBI Taxonomy" id="2040291"/>
    <lineage>
        <taxon>Bacteria</taxon>
        <taxon>Bacillati</taxon>
        <taxon>Bacillota</taxon>
        <taxon>Clostridia</taxon>
        <taxon>Lachnospirales</taxon>
        <taxon>Lachnospiraceae</taxon>
        <taxon>Dorea</taxon>
    </lineage>
</organism>
<dbReference type="EMBL" id="JAAIUO010000010">
    <property type="protein sequence ID" value="NSK15457.1"/>
    <property type="molecule type" value="Genomic_DNA"/>
</dbReference>
<proteinExistence type="predicted"/>
<evidence type="ECO:0000313" key="4">
    <source>
        <dbReference type="EMBL" id="NVH59233.1"/>
    </source>
</evidence>
<feature type="coiled-coil region" evidence="1">
    <location>
        <begin position="309"/>
        <end position="337"/>
    </location>
</feature>
<keyword evidence="1" id="KW-0175">Coiled coil</keyword>
<gene>
    <name evidence="4" type="ORF">G5A66_11480</name>
    <name evidence="3" type="ORF">G5A75_11480</name>
</gene>
<evidence type="ECO:0000313" key="6">
    <source>
        <dbReference type="Proteomes" id="UP000701680"/>
    </source>
</evidence>
<dbReference type="SUPFAM" id="SSF48452">
    <property type="entry name" value="TPR-like"/>
    <property type="match status" value="1"/>
</dbReference>
<evidence type="ECO:0000313" key="5">
    <source>
        <dbReference type="Proteomes" id="UP000528555"/>
    </source>
</evidence>
<dbReference type="InterPro" id="IPR011990">
    <property type="entry name" value="TPR-like_helical_dom_sf"/>
</dbReference>
<evidence type="ECO:0000256" key="1">
    <source>
        <dbReference type="SAM" id="Coils"/>
    </source>
</evidence>
<dbReference type="AlphaFoldDB" id="A0A850HW78"/>
<keyword evidence="2" id="KW-0812">Transmembrane</keyword>
<protein>
    <recommendedName>
        <fullName evidence="7">Protein kinase domain-containing protein</fullName>
    </recommendedName>
</protein>
<name>A0A850HW78_9FIRM</name>
<accession>A0A850HW78</accession>
<keyword evidence="2" id="KW-1133">Transmembrane helix</keyword>
<comment type="caution">
    <text evidence="4">The sequence shown here is derived from an EMBL/GenBank/DDBJ whole genome shotgun (WGS) entry which is preliminary data.</text>
</comment>
<dbReference type="Proteomes" id="UP000701680">
    <property type="component" value="Unassembled WGS sequence"/>
</dbReference>
<evidence type="ECO:0008006" key="7">
    <source>
        <dbReference type="Google" id="ProtNLM"/>
    </source>
</evidence>
<keyword evidence="5" id="KW-1185">Reference proteome</keyword>
<evidence type="ECO:0000313" key="3">
    <source>
        <dbReference type="EMBL" id="NSK15457.1"/>
    </source>
</evidence>
<feature type="transmembrane region" description="Helical" evidence="2">
    <location>
        <begin position="200"/>
        <end position="218"/>
    </location>
</feature>
<dbReference type="Proteomes" id="UP000528555">
    <property type="component" value="Unassembled WGS sequence"/>
</dbReference>
<dbReference type="SUPFAM" id="SSF56112">
    <property type="entry name" value="Protein kinase-like (PK-like)"/>
    <property type="match status" value="1"/>
</dbReference>
<dbReference type="InterPro" id="IPR011009">
    <property type="entry name" value="Kinase-like_dom_sf"/>
</dbReference>
<sequence>MASKEGYDVLRLIEHGQICYISSEYIEGRPLVWWLKYHPNISKQQLLAWMGSMAKQLAKIHKCKKKSCYQYVNPYSMVVTEEGELYFLDLEAGANEGIRKRMLRRDIREHFLPSGDSYYGKGRISLDIYGLGKTFQYLLASVRVDPPLGRRETAKLKKIISKCQRYNSKHSYQSVQEICKDLPIYQIPKEKRKQKKGKRIAAAGILILLILFGKRYFLSAREPQEKIRKQEITKKEETGGKTIETSAKEKVKEESKEEAYLEVALSYFLDMQEYEKCLSYLEKVETKDEMAEAMKVVVRRFTGKEQKNGVEAKQEEKKAAEALKELEQMVLEREEQRGVDQGQASREQKTSCYRFLIKGYENMTLEGATEQVIRLCEECLDWEDLTEETEKEICESMALACEREKRAEEGAACYERILELETGSEKRKVVYQKMVMLYEVCGNREQALSVCLRGAAELPECLELKISHIRLLCQDQNVDRSVCAQTIQTYLSEDPKIQEQEEFKKLQAEYEIGVEGEQVWVGK</sequence>
<reference evidence="4" key="2">
    <citation type="submission" date="2020-02" db="EMBL/GenBank/DDBJ databases">
        <authorList>
            <person name="Littmann E."/>
            <person name="Sorbara M."/>
        </authorList>
    </citation>
    <scope>NUCLEOTIDE SEQUENCE</scope>
    <source>
        <strain evidence="4">MSK.17.11</strain>
        <strain evidence="3">MSK.17.38</strain>
    </source>
</reference>
<dbReference type="EMBL" id="JAAITX010000010">
    <property type="protein sequence ID" value="NVH59233.1"/>
    <property type="molecule type" value="Genomic_DNA"/>
</dbReference>
<dbReference type="Gene3D" id="1.25.40.10">
    <property type="entry name" value="Tetratricopeptide repeat domain"/>
    <property type="match status" value="1"/>
</dbReference>
<dbReference type="RefSeq" id="WP_173815089.1">
    <property type="nucleotide sequence ID" value="NZ_JAAITX010000010.1"/>
</dbReference>
<reference evidence="5 6" key="1">
    <citation type="journal article" date="2020" name="Cell Host Microbe">
        <title>Functional and Genomic Variation between Human-Derived Isolates of Lachnospiraceae Reveals Inter- and Intra-Species Diversity.</title>
        <authorList>
            <person name="Sorbara M.T."/>
            <person name="Littmann E.R."/>
            <person name="Fontana E."/>
            <person name="Moody T.U."/>
            <person name="Kohout C.E."/>
            <person name="Gjonbalaj M."/>
            <person name="Eaton V."/>
            <person name="Seok R."/>
            <person name="Leiner I.M."/>
            <person name="Pamer E.G."/>
        </authorList>
    </citation>
    <scope>NUCLEOTIDE SEQUENCE [LARGE SCALE GENOMIC DNA]</scope>
    <source>
        <strain evidence="4 5">MSK.17.11</strain>
        <strain evidence="3 6">MSK.17.38</strain>
    </source>
</reference>
<evidence type="ECO:0000256" key="2">
    <source>
        <dbReference type="SAM" id="Phobius"/>
    </source>
</evidence>
<keyword evidence="2" id="KW-0472">Membrane</keyword>